<dbReference type="Pfam" id="PF13186">
    <property type="entry name" value="SPASM"/>
    <property type="match status" value="1"/>
</dbReference>
<dbReference type="PANTHER" id="PTHR43524:SF1">
    <property type="entry name" value="RADICAL SAM SUPERFAMILY PROTEIN"/>
    <property type="match status" value="1"/>
</dbReference>
<keyword evidence="2" id="KW-0479">Metal-binding</keyword>
<keyword evidence="3" id="KW-0408">Iron</keyword>
<dbReference type="SMART" id="SM00729">
    <property type="entry name" value="Elp3"/>
    <property type="match status" value="1"/>
</dbReference>
<evidence type="ECO:0000256" key="1">
    <source>
        <dbReference type="ARBA" id="ARBA00022691"/>
    </source>
</evidence>
<dbReference type="GO" id="GO:0046872">
    <property type="term" value="F:metal ion binding"/>
    <property type="evidence" value="ECO:0007669"/>
    <property type="project" value="UniProtKB-KW"/>
</dbReference>
<name>B0G8D6_9FIRM</name>
<gene>
    <name evidence="6" type="ORF">DORFOR_02542</name>
</gene>
<dbReference type="CDD" id="cd21128">
    <property type="entry name" value="SPASM_rSAM"/>
    <property type="match status" value="1"/>
</dbReference>
<accession>B0G8D6</accession>
<dbReference type="STRING" id="411461.DORFOR_02542"/>
<feature type="domain" description="Radical SAM core" evidence="5">
    <location>
        <begin position="127"/>
        <end position="340"/>
    </location>
</feature>
<evidence type="ECO:0000313" key="7">
    <source>
        <dbReference type="Proteomes" id="UP000005359"/>
    </source>
</evidence>
<dbReference type="eggNOG" id="COG0535">
    <property type="taxonomic scope" value="Bacteria"/>
</dbReference>
<reference evidence="6 7" key="1">
    <citation type="submission" date="2007-10" db="EMBL/GenBank/DDBJ databases">
        <title>Draft genome sequence of Dorea formicigenerans(ATCC 27755).</title>
        <authorList>
            <person name="Sudarsanam P."/>
            <person name="Ley R."/>
            <person name="Guruge J."/>
            <person name="Turnbaugh P.J."/>
            <person name="Mahowald M."/>
            <person name="Liep D."/>
            <person name="Gordon J."/>
        </authorList>
    </citation>
    <scope>NUCLEOTIDE SEQUENCE [LARGE SCALE GENOMIC DNA]</scope>
    <source>
        <strain evidence="6 7">ATCC 27755</strain>
    </source>
</reference>
<dbReference type="InterPro" id="IPR058240">
    <property type="entry name" value="rSAM_sf"/>
</dbReference>
<dbReference type="EMBL" id="AAXA02000015">
    <property type="protein sequence ID" value="EDR45940.1"/>
    <property type="molecule type" value="Genomic_DNA"/>
</dbReference>
<dbReference type="SUPFAM" id="SSF102114">
    <property type="entry name" value="Radical SAM enzymes"/>
    <property type="match status" value="1"/>
</dbReference>
<dbReference type="InterPro" id="IPR013785">
    <property type="entry name" value="Aldolase_TIM"/>
</dbReference>
<dbReference type="Proteomes" id="UP000005359">
    <property type="component" value="Unassembled WGS sequence"/>
</dbReference>
<dbReference type="SFLD" id="SFLDS00029">
    <property type="entry name" value="Radical_SAM"/>
    <property type="match status" value="1"/>
</dbReference>
<protein>
    <submittedName>
        <fullName evidence="6">Radical SAM domain protein</fullName>
    </submittedName>
</protein>
<evidence type="ECO:0000256" key="4">
    <source>
        <dbReference type="ARBA" id="ARBA00023014"/>
    </source>
</evidence>
<organism evidence="6 7">
    <name type="scientific">Dorea formicigenerans ATCC 27755</name>
    <dbReference type="NCBI Taxonomy" id="411461"/>
    <lineage>
        <taxon>Bacteria</taxon>
        <taxon>Bacillati</taxon>
        <taxon>Bacillota</taxon>
        <taxon>Clostridia</taxon>
        <taxon>Lachnospirales</taxon>
        <taxon>Lachnospiraceae</taxon>
        <taxon>Dorea</taxon>
    </lineage>
</organism>
<dbReference type="Pfam" id="PF04055">
    <property type="entry name" value="Radical_SAM"/>
    <property type="match status" value="1"/>
</dbReference>
<evidence type="ECO:0000259" key="5">
    <source>
        <dbReference type="PROSITE" id="PS51918"/>
    </source>
</evidence>
<dbReference type="InterPro" id="IPR006638">
    <property type="entry name" value="Elp3/MiaA/NifB-like_rSAM"/>
</dbReference>
<dbReference type="Gene3D" id="3.20.20.70">
    <property type="entry name" value="Aldolase class I"/>
    <property type="match status" value="1"/>
</dbReference>
<keyword evidence="4" id="KW-0411">Iron-sulfur</keyword>
<sequence>MLIISSNIEKIRYTRRKCDMGTLTHKAARAAYGTAIDAVLKHVKKDREKGLLELVDLTEKYMGDNFQKENYEAARKMIQDPDNKWVKYVNHMIDELDPYVIRQTALNLGYEAAFYGTKTIREMRKKYDCNIPWLILMDPTSACNLHCTGCWAAEYGNRLNLTYNDLDSVITQGKELGIYFYMYTGGEPLVRKDDIIKLCKKHNDCAFHAFTNGTLVDEAFCEQMKEVGNLSLSISLEGFEEVNDLRRGAGVYEKVLHAMDLLKDSGQIFGTSICYTSKNIETVTSDEFLDMIIEKGCRFTWYFHYMPVGNDAAVELLPTKEQREYMYHRVRKIRSTNGGKPIFAMDFQNDGEFVGGCIAGGRNYCHINPNGDVEPCVFIHYSGANIKEVSLLDALRQPLFMAYRDHQPFNCNHLKPCPMLENPELLQQMVHETGAKSTDLQSPETVEHLCGKCHTYAKCWSECADKLWSEHPREAKGYQNYKQK</sequence>
<dbReference type="CDD" id="cd01335">
    <property type="entry name" value="Radical_SAM"/>
    <property type="match status" value="1"/>
</dbReference>
<dbReference type="AlphaFoldDB" id="B0G8D6"/>
<dbReference type="InterPro" id="IPR007197">
    <property type="entry name" value="rSAM"/>
</dbReference>
<dbReference type="SFLD" id="SFLDG01067">
    <property type="entry name" value="SPASM/twitch_domain_containing"/>
    <property type="match status" value="1"/>
</dbReference>
<dbReference type="PaxDb" id="411461-DORFOR_02542"/>
<dbReference type="InterPro" id="IPR023885">
    <property type="entry name" value="4Fe4S-binding_SPASM_dom"/>
</dbReference>
<evidence type="ECO:0000256" key="2">
    <source>
        <dbReference type="ARBA" id="ARBA00022723"/>
    </source>
</evidence>
<comment type="caution">
    <text evidence="6">The sequence shown here is derived from an EMBL/GenBank/DDBJ whole genome shotgun (WGS) entry which is preliminary data.</text>
</comment>
<dbReference type="GO" id="GO:0051536">
    <property type="term" value="F:iron-sulfur cluster binding"/>
    <property type="evidence" value="ECO:0007669"/>
    <property type="project" value="UniProtKB-KW"/>
</dbReference>
<dbReference type="PANTHER" id="PTHR43524">
    <property type="entry name" value="RADICAL SAM SUPERFAMILY PROTEIN"/>
    <property type="match status" value="1"/>
</dbReference>
<evidence type="ECO:0000256" key="3">
    <source>
        <dbReference type="ARBA" id="ARBA00023004"/>
    </source>
</evidence>
<keyword evidence="1" id="KW-0949">S-adenosyl-L-methionine</keyword>
<dbReference type="GO" id="GO:0003824">
    <property type="term" value="F:catalytic activity"/>
    <property type="evidence" value="ECO:0007669"/>
    <property type="project" value="InterPro"/>
</dbReference>
<proteinExistence type="predicted"/>
<evidence type="ECO:0000313" key="6">
    <source>
        <dbReference type="EMBL" id="EDR45940.1"/>
    </source>
</evidence>
<dbReference type="PROSITE" id="PS51918">
    <property type="entry name" value="RADICAL_SAM"/>
    <property type="match status" value="1"/>
</dbReference>
<reference evidence="6 7" key="2">
    <citation type="submission" date="2007-10" db="EMBL/GenBank/DDBJ databases">
        <authorList>
            <person name="Fulton L."/>
            <person name="Clifton S."/>
            <person name="Fulton B."/>
            <person name="Xu J."/>
            <person name="Minx P."/>
            <person name="Pepin K.H."/>
            <person name="Johnson M."/>
            <person name="Thiruvilangam P."/>
            <person name="Bhonagiri V."/>
            <person name="Nash W.E."/>
            <person name="Wang C."/>
            <person name="Mardis E.R."/>
            <person name="Wilson R.K."/>
        </authorList>
    </citation>
    <scope>NUCLEOTIDE SEQUENCE [LARGE SCALE GENOMIC DNA]</scope>
    <source>
        <strain evidence="6 7">ATCC 27755</strain>
    </source>
</reference>